<reference evidence="1" key="1">
    <citation type="submission" date="2023-11" db="EMBL/GenBank/DDBJ databases">
        <title>Detection of rare carbapenemases in Enterobacterales - comparison of two colorimetric and two CIM-based carbapenemase assays.</title>
        <authorList>
            <person name="Schaffarczyk L."/>
            <person name="Noster J."/>
            <person name="Stelzer Y."/>
            <person name="Sattler J."/>
            <person name="Gatermann S."/>
            <person name="Hamprecht A."/>
        </authorList>
    </citation>
    <scope>NUCLEOTIDE SEQUENCE</scope>
    <source>
        <strain evidence="1">CIM-Cont-037</strain>
    </source>
</reference>
<evidence type="ECO:0000313" key="1">
    <source>
        <dbReference type="EMBL" id="MDX7018406.1"/>
    </source>
</evidence>
<evidence type="ECO:0000313" key="2">
    <source>
        <dbReference type="Proteomes" id="UP001279012"/>
    </source>
</evidence>
<gene>
    <name evidence="1" type="ORF">SJ059_28710</name>
</gene>
<protein>
    <submittedName>
        <fullName evidence="1">Uncharacterized protein</fullName>
    </submittedName>
</protein>
<accession>A0AAW9EBR5</accession>
<dbReference type="EMBL" id="JAWZZT010000888">
    <property type="protein sequence ID" value="MDX7018406.1"/>
    <property type="molecule type" value="Genomic_DNA"/>
</dbReference>
<dbReference type="AlphaFoldDB" id="A0AAW9EBR5"/>
<sequence>IRGGESAETFPAPDELLPGGLYVQPGQQVFLHLQMVQFVGHRLSLFTLSGHATAHPFHVFQGTDCSGLWCSDRITGPCLLCDGLPGFRVNG</sequence>
<proteinExistence type="predicted"/>
<dbReference type="Proteomes" id="UP001279012">
    <property type="component" value="Unassembled WGS sequence"/>
</dbReference>
<name>A0AAW9EBR5_KLEAE</name>
<organism evidence="1 2">
    <name type="scientific">Klebsiella aerogenes</name>
    <name type="common">Enterobacter aerogenes</name>
    <dbReference type="NCBI Taxonomy" id="548"/>
    <lineage>
        <taxon>Bacteria</taxon>
        <taxon>Pseudomonadati</taxon>
        <taxon>Pseudomonadota</taxon>
        <taxon>Gammaproteobacteria</taxon>
        <taxon>Enterobacterales</taxon>
        <taxon>Enterobacteriaceae</taxon>
        <taxon>Klebsiella/Raoultella group</taxon>
        <taxon>Klebsiella</taxon>
    </lineage>
</organism>
<feature type="non-terminal residue" evidence="1">
    <location>
        <position position="91"/>
    </location>
</feature>
<comment type="caution">
    <text evidence="1">The sequence shown here is derived from an EMBL/GenBank/DDBJ whole genome shotgun (WGS) entry which is preliminary data.</text>
</comment>
<feature type="non-terminal residue" evidence="1">
    <location>
        <position position="1"/>
    </location>
</feature>